<feature type="compositionally biased region" description="Acidic residues" evidence="1">
    <location>
        <begin position="38"/>
        <end position="52"/>
    </location>
</feature>
<feature type="compositionally biased region" description="Low complexity" evidence="1">
    <location>
        <begin position="186"/>
        <end position="223"/>
    </location>
</feature>
<name>A0A7R8ZVS3_9CRUS</name>
<feature type="compositionally biased region" description="Low complexity" evidence="1">
    <location>
        <begin position="55"/>
        <end position="67"/>
    </location>
</feature>
<gene>
    <name evidence="2" type="ORF">CTOB1V02_LOCUS11616</name>
</gene>
<feature type="compositionally biased region" description="Basic and acidic residues" evidence="1">
    <location>
        <begin position="68"/>
        <end position="81"/>
    </location>
</feature>
<protein>
    <submittedName>
        <fullName evidence="2">Uncharacterized protein</fullName>
    </submittedName>
</protein>
<feature type="compositionally biased region" description="Polar residues" evidence="1">
    <location>
        <begin position="224"/>
        <end position="240"/>
    </location>
</feature>
<evidence type="ECO:0000256" key="1">
    <source>
        <dbReference type="SAM" id="MobiDB-lite"/>
    </source>
</evidence>
<dbReference type="EMBL" id="OB666973">
    <property type="protein sequence ID" value="CAD7233797.1"/>
    <property type="molecule type" value="Genomic_DNA"/>
</dbReference>
<reference evidence="2" key="1">
    <citation type="submission" date="2020-11" db="EMBL/GenBank/DDBJ databases">
        <authorList>
            <person name="Tran Van P."/>
        </authorList>
    </citation>
    <scope>NUCLEOTIDE SEQUENCE</scope>
</reference>
<evidence type="ECO:0000313" key="2">
    <source>
        <dbReference type="EMBL" id="CAD7233797.1"/>
    </source>
</evidence>
<proteinExistence type="predicted"/>
<feature type="region of interest" description="Disordered" evidence="1">
    <location>
        <begin position="31"/>
        <end position="266"/>
    </location>
</feature>
<dbReference type="OrthoDB" id="26679at2759"/>
<organism evidence="2">
    <name type="scientific">Cyprideis torosa</name>
    <dbReference type="NCBI Taxonomy" id="163714"/>
    <lineage>
        <taxon>Eukaryota</taxon>
        <taxon>Metazoa</taxon>
        <taxon>Ecdysozoa</taxon>
        <taxon>Arthropoda</taxon>
        <taxon>Crustacea</taxon>
        <taxon>Oligostraca</taxon>
        <taxon>Ostracoda</taxon>
        <taxon>Podocopa</taxon>
        <taxon>Podocopida</taxon>
        <taxon>Cytherocopina</taxon>
        <taxon>Cytheroidea</taxon>
        <taxon>Cytherideidae</taxon>
        <taxon>Cyprideis</taxon>
    </lineage>
</organism>
<sequence length="397" mass="43042">AVFPSHGQQDKVVEKEEPQCCFQANSYLDPTVLLSQLTEEEPPNDENQEPPSEEGPPSEQEQGPPSEQGRRQEKLQSKEGSVDSASGDMAPPPVSSSANHAVLPGVHSFGSTGGGADSPGRQAASNSPGGLHGLMMSLNPAELLRKVGSEDALNAERKGSTEDEGTTKQKVLKRLSHPLQWMESLASDASSPPAGVAAAAGVGSNPSLSQSPPSNSGNSSSSNVFTKVSNVFTRMSSQEGPMTKRIDSTKSEPPTGGPKSPSKISYRSMGAKQGKLMPKPSQAFDDPPMYLCLRMGKPKGERIPRKVPLMSYGKRRICPEYWFSVPKRRTEDLYRFLLLWLPQCYGELNVEELEGRGLEVIDPEQDVLEESTQDGSLDEEGHKIPDLKESWEVRFII</sequence>
<dbReference type="AlphaFoldDB" id="A0A7R8ZVS3"/>
<feature type="non-terminal residue" evidence="2">
    <location>
        <position position="397"/>
    </location>
</feature>
<feature type="compositionally biased region" description="Basic and acidic residues" evidence="1">
    <location>
        <begin position="143"/>
        <end position="167"/>
    </location>
</feature>
<accession>A0A7R8ZVS3</accession>